<dbReference type="AlphaFoldDB" id="A0A1H3S2M9"/>
<keyword evidence="6" id="KW-0949">S-adenosyl-L-methionine</keyword>
<dbReference type="STRING" id="381665.SAMN05216554_3264"/>
<feature type="domain" description="Hen1 N-terminal" evidence="14">
    <location>
        <begin position="1"/>
        <end position="244"/>
    </location>
</feature>
<dbReference type="Gene3D" id="3.30.1610.20">
    <property type="entry name" value="Hen1, N-terminal domain"/>
    <property type="match status" value="1"/>
</dbReference>
<comment type="catalytic activity">
    <reaction evidence="12">
        <text>small RNA 3'-end nucleotide + S-adenosyl-L-methionine = small RNA 3'-end 2'-O-methylnucleotide + S-adenosyl-L-homocysteine + H(+)</text>
        <dbReference type="Rhea" id="RHEA:37887"/>
        <dbReference type="Rhea" id="RHEA-COMP:10415"/>
        <dbReference type="Rhea" id="RHEA-COMP:10416"/>
        <dbReference type="ChEBI" id="CHEBI:15378"/>
        <dbReference type="ChEBI" id="CHEBI:57856"/>
        <dbReference type="ChEBI" id="CHEBI:59789"/>
        <dbReference type="ChEBI" id="CHEBI:74896"/>
        <dbReference type="ChEBI" id="CHEBI:74898"/>
        <dbReference type="EC" id="2.1.1.386"/>
    </reaction>
</comment>
<dbReference type="GO" id="GO:0031047">
    <property type="term" value="P:regulatory ncRNA-mediated gene silencing"/>
    <property type="evidence" value="ECO:0007669"/>
    <property type="project" value="UniProtKB-KW"/>
</dbReference>
<evidence type="ECO:0000256" key="7">
    <source>
        <dbReference type="ARBA" id="ARBA00022723"/>
    </source>
</evidence>
<dbReference type="InterPro" id="IPR013217">
    <property type="entry name" value="Methyltransf_12"/>
</dbReference>
<keyword evidence="7" id="KW-0479">Metal-binding</keyword>
<evidence type="ECO:0000256" key="9">
    <source>
        <dbReference type="ARBA" id="ARBA00022884"/>
    </source>
</evidence>
<evidence type="ECO:0000256" key="6">
    <source>
        <dbReference type="ARBA" id="ARBA00022691"/>
    </source>
</evidence>
<comment type="cofactor">
    <cofactor evidence="1">
        <name>Mg(2+)</name>
        <dbReference type="ChEBI" id="CHEBI:18420"/>
    </cofactor>
</comment>
<evidence type="ECO:0000256" key="11">
    <source>
        <dbReference type="ARBA" id="ARBA00035025"/>
    </source>
</evidence>
<proteinExistence type="inferred from homology"/>
<dbReference type="OrthoDB" id="626362at2"/>
<dbReference type="Pfam" id="PF12623">
    <property type="entry name" value="Hen1_L"/>
    <property type="match status" value="1"/>
</dbReference>
<dbReference type="EC" id="2.1.1.386" evidence="11"/>
<dbReference type="RefSeq" id="WP_092555652.1">
    <property type="nucleotide sequence ID" value="NZ_FNPZ01000003.1"/>
</dbReference>
<evidence type="ECO:0000259" key="14">
    <source>
        <dbReference type="Pfam" id="PF12623"/>
    </source>
</evidence>
<dbReference type="GO" id="GO:0090486">
    <property type="term" value="F:small RNA 2'-O-methyltransferase activity"/>
    <property type="evidence" value="ECO:0007669"/>
    <property type="project" value="UniProtKB-EC"/>
</dbReference>
<evidence type="ECO:0000256" key="4">
    <source>
        <dbReference type="ARBA" id="ARBA00022603"/>
    </source>
</evidence>
<keyword evidence="8" id="KW-0460">Magnesium</keyword>
<protein>
    <recommendedName>
        <fullName evidence="3">Small RNA 2'-O-methyltransferase</fullName>
        <ecNumber evidence="11">2.1.1.386</ecNumber>
    </recommendedName>
</protein>
<dbReference type="GO" id="GO:0001510">
    <property type="term" value="P:RNA methylation"/>
    <property type="evidence" value="ECO:0007669"/>
    <property type="project" value="InterPro"/>
</dbReference>
<dbReference type="InterPro" id="IPR026610">
    <property type="entry name" value="Hen1"/>
</dbReference>
<evidence type="ECO:0000256" key="10">
    <source>
        <dbReference type="ARBA" id="ARBA00023158"/>
    </source>
</evidence>
<keyword evidence="9" id="KW-0694">RNA-binding</keyword>
<dbReference type="InterPro" id="IPR038546">
    <property type="entry name" value="Hen1_N_sf"/>
</dbReference>
<dbReference type="InterPro" id="IPR029063">
    <property type="entry name" value="SAM-dependent_MTases_sf"/>
</dbReference>
<dbReference type="InterPro" id="IPR024026">
    <property type="entry name" value="3'-RNA_MeTfrase_Hen1_bac"/>
</dbReference>
<evidence type="ECO:0000256" key="1">
    <source>
        <dbReference type="ARBA" id="ARBA00001946"/>
    </source>
</evidence>
<reference evidence="15 16" key="1">
    <citation type="submission" date="2016-10" db="EMBL/GenBank/DDBJ databases">
        <authorList>
            <person name="de Groot N.N."/>
        </authorList>
    </citation>
    <scope>NUCLEOTIDE SEQUENCE [LARGE SCALE GENOMIC DNA]</scope>
    <source>
        <strain evidence="15 16">CGMCC 4.3491</strain>
    </source>
</reference>
<keyword evidence="10" id="KW-0943">RNA-mediated gene silencing</keyword>
<evidence type="ECO:0000256" key="3">
    <source>
        <dbReference type="ARBA" id="ARBA00021330"/>
    </source>
</evidence>
<keyword evidence="5 15" id="KW-0808">Transferase</keyword>
<dbReference type="EMBL" id="FNPZ01000003">
    <property type="protein sequence ID" value="SDZ32256.1"/>
    <property type="molecule type" value="Genomic_DNA"/>
</dbReference>
<evidence type="ECO:0000313" key="15">
    <source>
        <dbReference type="EMBL" id="SDZ32256.1"/>
    </source>
</evidence>
<dbReference type="Proteomes" id="UP000198891">
    <property type="component" value="Unassembled WGS sequence"/>
</dbReference>
<evidence type="ECO:0000256" key="2">
    <source>
        <dbReference type="ARBA" id="ARBA00009026"/>
    </source>
</evidence>
<gene>
    <name evidence="15" type="ORF">SAMN05216554_3264</name>
</gene>
<dbReference type="CDD" id="cd02440">
    <property type="entry name" value="AdoMet_MTases"/>
    <property type="match status" value="1"/>
</dbReference>
<comment type="similarity">
    <text evidence="2">Belongs to the methyltransferase superfamily. HEN1 family.</text>
</comment>
<dbReference type="GO" id="GO:0003723">
    <property type="term" value="F:RNA binding"/>
    <property type="evidence" value="ECO:0007669"/>
    <property type="project" value="UniProtKB-KW"/>
</dbReference>
<dbReference type="Gene3D" id="3.40.50.150">
    <property type="entry name" value="Vaccinia Virus protein VP39"/>
    <property type="match status" value="1"/>
</dbReference>
<evidence type="ECO:0000256" key="12">
    <source>
        <dbReference type="ARBA" id="ARBA00048418"/>
    </source>
</evidence>
<keyword evidence="4 15" id="KW-0489">Methyltransferase</keyword>
<name>A0A1H3S2M9_9MICO</name>
<dbReference type="Pfam" id="PF08242">
    <property type="entry name" value="Methyltransf_12"/>
    <property type="match status" value="1"/>
</dbReference>
<dbReference type="InterPro" id="IPR024740">
    <property type="entry name" value="Hen1_N"/>
</dbReference>
<evidence type="ECO:0000313" key="16">
    <source>
        <dbReference type="Proteomes" id="UP000198891"/>
    </source>
</evidence>
<sequence length="473" mass="51298">MLVTVTSTAPTASNLSHLLRKHPDRAQEFSLSVGTAHVFYPEVSDERCTVAMLLEVDPIGLVRDKNFKGSDAAALARYVNDRPYASSSMVAVALGQVFRTAMNGTSESFPELAAAALPLEITVAAVPARGRDTAGLVTRLFEPLGWVVEETPIPLDPEFPEWGDSVYVDLVLRGEIRLSDALRHLYVLLPVLDDSKHYWVSDDEVGKLHRAGQGWLPDHPERELITRRYLAHQRSMVDAATDLLAADARLTELDDIVPDDGAGPGALTRPAPLAPQRAEAVLSALRDVSAHSVADVGCGEGALLKRLVADPSFTKIIGSDVSPSVLAKADRALNLREASDRLRERVQLVQSSVTYQDDRLAGLDAIVLMEVIEHVDPERLAALEASVFGAAAPGAVVVTTPNGDYNALFESLAAGTFRHADHRFEWSRAEFAAWADGVALRRGYTVEYRTIGDIDADLGSPTQLALFRKATDR</sequence>
<evidence type="ECO:0000256" key="5">
    <source>
        <dbReference type="ARBA" id="ARBA00022679"/>
    </source>
</evidence>
<dbReference type="GO" id="GO:0046872">
    <property type="term" value="F:metal ion binding"/>
    <property type="evidence" value="ECO:0007669"/>
    <property type="project" value="UniProtKB-KW"/>
</dbReference>
<accession>A0A1H3S2M9</accession>
<keyword evidence="16" id="KW-1185">Reference proteome</keyword>
<feature type="domain" description="Methyltransferase type 12" evidence="13">
    <location>
        <begin position="295"/>
        <end position="396"/>
    </location>
</feature>
<evidence type="ECO:0000259" key="13">
    <source>
        <dbReference type="Pfam" id="PF08242"/>
    </source>
</evidence>
<dbReference type="PANTHER" id="PTHR21404">
    <property type="entry name" value="HEN1"/>
    <property type="match status" value="1"/>
</dbReference>
<dbReference type="NCBIfam" id="TIGR04074">
    <property type="entry name" value="bacter_Hen1"/>
    <property type="match status" value="1"/>
</dbReference>
<evidence type="ECO:0000256" key="8">
    <source>
        <dbReference type="ARBA" id="ARBA00022842"/>
    </source>
</evidence>
<dbReference type="PANTHER" id="PTHR21404:SF3">
    <property type="entry name" value="SMALL RNA 2'-O-METHYLTRANSFERASE"/>
    <property type="match status" value="1"/>
</dbReference>
<dbReference type="SUPFAM" id="SSF53335">
    <property type="entry name" value="S-adenosyl-L-methionine-dependent methyltransferases"/>
    <property type="match status" value="1"/>
</dbReference>
<organism evidence="15 16">
    <name type="scientific">Herbiconiux ginsengi</name>
    <dbReference type="NCBI Taxonomy" id="381665"/>
    <lineage>
        <taxon>Bacteria</taxon>
        <taxon>Bacillati</taxon>
        <taxon>Actinomycetota</taxon>
        <taxon>Actinomycetes</taxon>
        <taxon>Micrococcales</taxon>
        <taxon>Microbacteriaceae</taxon>
        <taxon>Herbiconiux</taxon>
    </lineage>
</organism>